<sequence length="127" mass="14149">MVFLYLNKGCAMAESTLEELIYSAVAFIVNHEAPKYSSQLEVMEIASLDASSVGFYADFSYPKEFNADSADNVTLGYTVHADWCGLRYGVDFMLYVDDGVITMLEGFTVNGDEPWPSKILNFRLTAN</sequence>
<reference evidence="1 2" key="1">
    <citation type="submission" date="2015-12" db="EMBL/GenBank/DDBJ databases">
        <authorList>
            <person name="Tarr C.L."/>
            <person name="Gladney L.M."/>
        </authorList>
    </citation>
    <scope>NUCLEOTIDE SEQUENCE [LARGE SCALE GENOMIC DNA]</scope>
    <source>
        <strain evidence="1 2">1048-83</strain>
    </source>
</reference>
<dbReference type="EMBL" id="LOBP01000137">
    <property type="protein sequence ID" value="KYN86596.1"/>
    <property type="molecule type" value="Genomic_DNA"/>
</dbReference>
<name>A0ABR5W2K3_9VIBR</name>
<gene>
    <name evidence="1" type="ORF">ATY35_14110</name>
</gene>
<organism evidence="1 2">
    <name type="scientific">Vibrio cidicii</name>
    <dbReference type="NCBI Taxonomy" id="1763883"/>
    <lineage>
        <taxon>Bacteria</taxon>
        <taxon>Pseudomonadati</taxon>
        <taxon>Pseudomonadota</taxon>
        <taxon>Gammaproteobacteria</taxon>
        <taxon>Vibrionales</taxon>
        <taxon>Vibrionaceae</taxon>
        <taxon>Vibrio</taxon>
    </lineage>
</organism>
<accession>A0ABR5W2K3</accession>
<keyword evidence="2" id="KW-1185">Reference proteome</keyword>
<evidence type="ECO:0000313" key="1">
    <source>
        <dbReference type="EMBL" id="KYN86596.1"/>
    </source>
</evidence>
<protein>
    <submittedName>
        <fullName evidence="1">Uncharacterized protein</fullName>
    </submittedName>
</protein>
<proteinExistence type="predicted"/>
<dbReference type="Proteomes" id="UP000075609">
    <property type="component" value="Unassembled WGS sequence"/>
</dbReference>
<comment type="caution">
    <text evidence="1">The sequence shown here is derived from an EMBL/GenBank/DDBJ whole genome shotgun (WGS) entry which is preliminary data.</text>
</comment>
<evidence type="ECO:0000313" key="2">
    <source>
        <dbReference type="Proteomes" id="UP000075609"/>
    </source>
</evidence>